<dbReference type="Pfam" id="PF09359">
    <property type="entry name" value="VTC"/>
    <property type="match status" value="1"/>
</dbReference>
<protein>
    <submittedName>
        <fullName evidence="2">VTC domain-containing protein</fullName>
    </submittedName>
</protein>
<dbReference type="EMBL" id="FUXZ01000005">
    <property type="protein sequence ID" value="SKA64162.1"/>
    <property type="molecule type" value="Genomic_DNA"/>
</dbReference>
<organism evidence="2 3">
    <name type="scientific">Eubacterium uniforme</name>
    <dbReference type="NCBI Taxonomy" id="39495"/>
    <lineage>
        <taxon>Bacteria</taxon>
        <taxon>Bacillati</taxon>
        <taxon>Bacillota</taxon>
        <taxon>Clostridia</taxon>
        <taxon>Eubacteriales</taxon>
        <taxon>Eubacteriaceae</taxon>
        <taxon>Eubacterium</taxon>
    </lineage>
</organism>
<dbReference type="InterPro" id="IPR042267">
    <property type="entry name" value="VTC_sf"/>
</dbReference>
<dbReference type="RefSeq" id="WP_078765791.1">
    <property type="nucleotide sequence ID" value="NZ_FUXZ01000005.1"/>
</dbReference>
<gene>
    <name evidence="2" type="ORF">SAMN02745111_00912</name>
</gene>
<dbReference type="CDD" id="cd07750">
    <property type="entry name" value="PolyPPase_VTC_like"/>
    <property type="match status" value="1"/>
</dbReference>
<dbReference type="STRING" id="39495.SAMN02745111_00912"/>
<reference evidence="2 3" key="1">
    <citation type="submission" date="2017-02" db="EMBL/GenBank/DDBJ databases">
        <authorList>
            <person name="Peterson S.W."/>
        </authorList>
    </citation>
    <scope>NUCLEOTIDE SEQUENCE [LARGE SCALE GENOMIC DNA]</scope>
    <source>
        <strain evidence="2 3">ATCC 35992</strain>
    </source>
</reference>
<evidence type="ECO:0000259" key="1">
    <source>
        <dbReference type="Pfam" id="PF09359"/>
    </source>
</evidence>
<evidence type="ECO:0000313" key="3">
    <source>
        <dbReference type="Proteomes" id="UP000190814"/>
    </source>
</evidence>
<accession>A0A1T4VGR7</accession>
<keyword evidence="3" id="KW-1185">Reference proteome</keyword>
<name>A0A1T4VGR7_9FIRM</name>
<dbReference type="OrthoDB" id="185578at2"/>
<dbReference type="AlphaFoldDB" id="A0A1T4VGR7"/>
<dbReference type="Proteomes" id="UP000190814">
    <property type="component" value="Unassembled WGS sequence"/>
</dbReference>
<dbReference type="InterPro" id="IPR018966">
    <property type="entry name" value="VTC_domain"/>
</dbReference>
<proteinExistence type="predicted"/>
<dbReference type="InterPro" id="IPR033469">
    <property type="entry name" value="CYTH-like_dom_sf"/>
</dbReference>
<dbReference type="GO" id="GO:0006799">
    <property type="term" value="P:polyphosphate biosynthetic process"/>
    <property type="evidence" value="ECO:0007669"/>
    <property type="project" value="UniProtKB-ARBA"/>
</dbReference>
<sequence>MATEMVFKRVEKKYLIDKSTYDKFIEAIDPYMQMDQYGLHTICNIYFDTDDYELVSRSIEKPVYKEKIRLRCYGTPSKESASFIEIKKKFKGIVYKRREEFTYDEAKRFMLGKEHPSKDSQITKEIDYFLDFYNPVAKLYLAYDREAFFSTNEDMVRMTIDRNIRYREDEIDMINGDYGERLFDDDLRLLEIKVADAFPLWLTSILTELKIYPTSFSKYGNIYKKCNDERRNINVV</sequence>
<feature type="domain" description="VTC" evidence="1">
    <location>
        <begin position="9"/>
        <end position="224"/>
    </location>
</feature>
<dbReference type="SUPFAM" id="SSF55154">
    <property type="entry name" value="CYTH-like phosphatases"/>
    <property type="match status" value="1"/>
</dbReference>
<evidence type="ECO:0000313" key="2">
    <source>
        <dbReference type="EMBL" id="SKA64162.1"/>
    </source>
</evidence>
<dbReference type="Gene3D" id="3.20.100.30">
    <property type="entry name" value="VTC, catalytic tunnel domain"/>
    <property type="match status" value="1"/>
</dbReference>